<gene>
    <name evidence="10" type="ORF">SELMODRAFT_421625</name>
</gene>
<evidence type="ECO:0000256" key="1">
    <source>
        <dbReference type="ARBA" id="ARBA00004609"/>
    </source>
</evidence>
<evidence type="ECO:0000256" key="6">
    <source>
        <dbReference type="ARBA" id="ARBA00023288"/>
    </source>
</evidence>
<keyword evidence="6" id="KW-0449">Lipoprotein</keyword>
<evidence type="ECO:0000256" key="7">
    <source>
        <dbReference type="SAM" id="MobiDB-lite"/>
    </source>
</evidence>
<dbReference type="PANTHER" id="PTHR32382:SF0">
    <property type="entry name" value="FASCICLIN-LIKE ARABINOGALACTAN PROTEIN 4"/>
    <property type="match status" value="1"/>
</dbReference>
<dbReference type="Pfam" id="PF02469">
    <property type="entry name" value="Fasciclin"/>
    <property type="match status" value="2"/>
</dbReference>
<evidence type="ECO:0000313" key="11">
    <source>
        <dbReference type="Proteomes" id="UP000001514"/>
    </source>
</evidence>
<dbReference type="InterPro" id="IPR036378">
    <property type="entry name" value="FAS1_dom_sf"/>
</dbReference>
<keyword evidence="5 8" id="KW-0472">Membrane</keyword>
<dbReference type="GO" id="GO:0005886">
    <property type="term" value="C:plasma membrane"/>
    <property type="evidence" value="ECO:0000318"/>
    <property type="project" value="GO_Central"/>
</dbReference>
<feature type="domain" description="FAS1" evidence="9">
    <location>
        <begin position="203"/>
        <end position="348"/>
    </location>
</feature>
<dbReference type="STRING" id="88036.D8SFU9"/>
<dbReference type="SMART" id="SM00554">
    <property type="entry name" value="FAS1"/>
    <property type="match status" value="1"/>
</dbReference>
<evidence type="ECO:0000256" key="3">
    <source>
        <dbReference type="ARBA" id="ARBA00022622"/>
    </source>
</evidence>
<name>D8SFU9_SELML</name>
<protein>
    <recommendedName>
        <fullName evidence="9">FAS1 domain-containing protein</fullName>
    </recommendedName>
</protein>
<evidence type="ECO:0000259" key="9">
    <source>
        <dbReference type="PROSITE" id="PS50213"/>
    </source>
</evidence>
<dbReference type="HOGENOM" id="CLU_483489_0_0_1"/>
<feature type="domain" description="FAS1" evidence="9">
    <location>
        <begin position="38"/>
        <end position="174"/>
    </location>
</feature>
<dbReference type="Gene3D" id="2.30.180.10">
    <property type="entry name" value="FAS1 domain"/>
    <property type="match status" value="2"/>
</dbReference>
<keyword evidence="11" id="KW-1185">Reference proteome</keyword>
<dbReference type="Gramene" id="EFJ16790">
    <property type="protein sequence ID" value="EFJ16790"/>
    <property type="gene ID" value="SELMODRAFT_421625"/>
</dbReference>
<dbReference type="InterPro" id="IPR033254">
    <property type="entry name" value="Plant_FLA"/>
</dbReference>
<accession>D8SFU9</accession>
<dbReference type="EMBL" id="GL377617">
    <property type="protein sequence ID" value="EFJ16790.1"/>
    <property type="molecule type" value="Genomic_DNA"/>
</dbReference>
<feature type="compositionally biased region" description="Low complexity" evidence="7">
    <location>
        <begin position="412"/>
        <end position="426"/>
    </location>
</feature>
<evidence type="ECO:0000256" key="8">
    <source>
        <dbReference type="SAM" id="Phobius"/>
    </source>
</evidence>
<feature type="compositionally biased region" description="Low complexity" evidence="7">
    <location>
        <begin position="505"/>
        <end position="518"/>
    </location>
</feature>
<organism evidence="11">
    <name type="scientific">Selaginella moellendorffii</name>
    <name type="common">Spikemoss</name>
    <dbReference type="NCBI Taxonomy" id="88036"/>
    <lineage>
        <taxon>Eukaryota</taxon>
        <taxon>Viridiplantae</taxon>
        <taxon>Streptophyta</taxon>
        <taxon>Embryophyta</taxon>
        <taxon>Tracheophyta</taxon>
        <taxon>Lycopodiopsida</taxon>
        <taxon>Selaginellales</taxon>
        <taxon>Selaginellaceae</taxon>
        <taxon>Selaginella</taxon>
    </lineage>
</organism>
<reference evidence="10 11" key="1">
    <citation type="journal article" date="2011" name="Science">
        <title>The Selaginella genome identifies genetic changes associated with the evolution of vascular plants.</title>
        <authorList>
            <person name="Banks J.A."/>
            <person name="Nishiyama T."/>
            <person name="Hasebe M."/>
            <person name="Bowman J.L."/>
            <person name="Gribskov M."/>
            <person name="dePamphilis C."/>
            <person name="Albert V.A."/>
            <person name="Aono N."/>
            <person name="Aoyama T."/>
            <person name="Ambrose B.A."/>
            <person name="Ashton N.W."/>
            <person name="Axtell M.J."/>
            <person name="Barker E."/>
            <person name="Barker M.S."/>
            <person name="Bennetzen J.L."/>
            <person name="Bonawitz N.D."/>
            <person name="Chapple C."/>
            <person name="Cheng C."/>
            <person name="Correa L.G."/>
            <person name="Dacre M."/>
            <person name="DeBarry J."/>
            <person name="Dreyer I."/>
            <person name="Elias M."/>
            <person name="Engstrom E.M."/>
            <person name="Estelle M."/>
            <person name="Feng L."/>
            <person name="Finet C."/>
            <person name="Floyd S.K."/>
            <person name="Frommer W.B."/>
            <person name="Fujita T."/>
            <person name="Gramzow L."/>
            <person name="Gutensohn M."/>
            <person name="Harholt J."/>
            <person name="Hattori M."/>
            <person name="Heyl A."/>
            <person name="Hirai T."/>
            <person name="Hiwatashi Y."/>
            <person name="Ishikawa M."/>
            <person name="Iwata M."/>
            <person name="Karol K.G."/>
            <person name="Koehler B."/>
            <person name="Kolukisaoglu U."/>
            <person name="Kubo M."/>
            <person name="Kurata T."/>
            <person name="Lalonde S."/>
            <person name="Li K."/>
            <person name="Li Y."/>
            <person name="Litt A."/>
            <person name="Lyons E."/>
            <person name="Manning G."/>
            <person name="Maruyama T."/>
            <person name="Michael T.P."/>
            <person name="Mikami K."/>
            <person name="Miyazaki S."/>
            <person name="Morinaga S."/>
            <person name="Murata T."/>
            <person name="Mueller-Roeber B."/>
            <person name="Nelson D.R."/>
            <person name="Obara M."/>
            <person name="Oguri Y."/>
            <person name="Olmstead R.G."/>
            <person name="Onodera N."/>
            <person name="Petersen B.L."/>
            <person name="Pils B."/>
            <person name="Prigge M."/>
            <person name="Rensing S.A."/>
            <person name="Riano-Pachon D.M."/>
            <person name="Roberts A.W."/>
            <person name="Sato Y."/>
            <person name="Scheller H.V."/>
            <person name="Schulz B."/>
            <person name="Schulz C."/>
            <person name="Shakirov E.V."/>
            <person name="Shibagaki N."/>
            <person name="Shinohara N."/>
            <person name="Shippen D.E."/>
            <person name="Soerensen I."/>
            <person name="Sotooka R."/>
            <person name="Sugimoto N."/>
            <person name="Sugita M."/>
            <person name="Sumikawa N."/>
            <person name="Tanurdzic M."/>
            <person name="Theissen G."/>
            <person name="Ulvskov P."/>
            <person name="Wakazuki S."/>
            <person name="Weng J.K."/>
            <person name="Willats W.W."/>
            <person name="Wipf D."/>
            <person name="Wolf P.G."/>
            <person name="Yang L."/>
            <person name="Zimmer A.D."/>
            <person name="Zhu Q."/>
            <person name="Mitros T."/>
            <person name="Hellsten U."/>
            <person name="Loque D."/>
            <person name="Otillar R."/>
            <person name="Salamov A."/>
            <person name="Schmutz J."/>
            <person name="Shapiro H."/>
            <person name="Lindquist E."/>
            <person name="Lucas S."/>
            <person name="Rokhsar D."/>
            <person name="Grigoriev I.V."/>
        </authorList>
    </citation>
    <scope>NUCLEOTIDE SEQUENCE [LARGE SCALE GENOMIC DNA]</scope>
</reference>
<dbReference type="FunCoup" id="D8SFU9">
    <property type="interactions" value="606"/>
</dbReference>
<dbReference type="eggNOG" id="ENOG502QV96">
    <property type="taxonomic scope" value="Eukaryota"/>
</dbReference>
<keyword evidence="4" id="KW-0732">Signal</keyword>
<sequence length="564" mass="60000">MSVEQQHRQASLALVCSLAAMAIIILPWASLCGAQNVTVVLENSAPVNTNFSTFSRLLSMTNVTAEINSRSSLTILVPDNSILDSYVGANLEGMHVWAVADFCRYHVLLQYLDTQEIMQMTNQSGLLITTLYQTTGRAEGIDGFVNMTFGNDIQFGLPPPHASGPVATVLNNFVRYPYNMSFMMISKPLMPVRLAQMNRPDHFPSISNALFKGNIYKTFQKLMQDTGTLAAAEDIEHQPFTSGVTVFAPTDSAFQNLPSGSLAALTQSQRQLLVRYHLLPSFFTFGSLRTLKAPLTTLATSNRNFEVNASGEGPSGGLAIATGVSTANVIATLLEDDPVGVYALDAVLLPPEIFPLHSTPPASIAPSPAPPATVPPPKAVQAPAPAPKPAPPPSPSSSPSPPPSATSPPPVQSSSNSSSSSSSSSSPAAENGTSAEAPVAAEGPLAERSDARKFGLGFTTRYWDLEHSLTPAHLSTNARVVLDHSKTVETSSEMPAVRGREEAGGARSAATGRIASGRLEGQLKVTREDEAGRGEDEANGDLRRARPWWDEASAAMPCYDFNRI</sequence>
<feature type="compositionally biased region" description="Pro residues" evidence="7">
    <location>
        <begin position="367"/>
        <end position="411"/>
    </location>
</feature>
<keyword evidence="3" id="KW-0325">Glycoprotein</keyword>
<feature type="compositionally biased region" description="Basic and acidic residues" evidence="7">
    <location>
        <begin position="525"/>
        <end position="545"/>
    </location>
</feature>
<proteinExistence type="predicted"/>
<feature type="transmembrane region" description="Helical" evidence="8">
    <location>
        <begin position="12"/>
        <end position="31"/>
    </location>
</feature>
<feature type="region of interest" description="Disordered" evidence="7">
    <location>
        <begin position="364"/>
        <end position="446"/>
    </location>
</feature>
<dbReference type="GO" id="GO:0098552">
    <property type="term" value="C:side of membrane"/>
    <property type="evidence" value="ECO:0007669"/>
    <property type="project" value="UniProtKB-KW"/>
</dbReference>
<keyword evidence="8" id="KW-0812">Transmembrane</keyword>
<evidence type="ECO:0000256" key="4">
    <source>
        <dbReference type="ARBA" id="ARBA00022729"/>
    </source>
</evidence>
<dbReference type="InParanoid" id="D8SFU9"/>
<comment type="subcellular location">
    <subcellularLocation>
        <location evidence="1">Cell membrane</location>
        <topology evidence="1">Lipid-anchor</topology>
        <topology evidence="1">GPI-anchor</topology>
    </subcellularLocation>
</comment>
<evidence type="ECO:0000256" key="2">
    <source>
        <dbReference type="ARBA" id="ARBA00022475"/>
    </source>
</evidence>
<keyword evidence="8" id="KW-1133">Transmembrane helix</keyword>
<dbReference type="PANTHER" id="PTHR32382">
    <property type="entry name" value="FASCICLIN-LIKE ARABINOGALACTAN PROTEIN"/>
    <property type="match status" value="1"/>
</dbReference>
<feature type="region of interest" description="Disordered" evidence="7">
    <location>
        <begin position="489"/>
        <end position="545"/>
    </location>
</feature>
<evidence type="ECO:0000256" key="5">
    <source>
        <dbReference type="ARBA" id="ARBA00023136"/>
    </source>
</evidence>
<dbReference type="InterPro" id="IPR000782">
    <property type="entry name" value="FAS1_domain"/>
</dbReference>
<dbReference type="SUPFAM" id="SSF82153">
    <property type="entry name" value="FAS1 domain"/>
    <property type="match status" value="2"/>
</dbReference>
<evidence type="ECO:0000313" key="10">
    <source>
        <dbReference type="EMBL" id="EFJ16790.1"/>
    </source>
</evidence>
<keyword evidence="2" id="KW-1003">Cell membrane</keyword>
<dbReference type="PROSITE" id="PS50213">
    <property type="entry name" value="FAS1"/>
    <property type="match status" value="2"/>
</dbReference>
<dbReference type="Proteomes" id="UP000001514">
    <property type="component" value="Unassembled WGS sequence"/>
</dbReference>
<dbReference type="KEGG" id="smo:SELMODRAFT_421625"/>
<dbReference type="AlphaFoldDB" id="D8SFU9"/>
<dbReference type="OMA" id="HIAGFNI"/>
<keyword evidence="3" id="KW-0336">GPI-anchor</keyword>